<keyword evidence="1" id="KW-0732">Signal</keyword>
<dbReference type="AlphaFoldDB" id="A0A9P5TWZ0"/>
<name>A0A9P5TWZ0_9AGAR</name>
<evidence type="ECO:0000313" key="3">
    <source>
        <dbReference type="Proteomes" id="UP000772434"/>
    </source>
</evidence>
<reference evidence="2" key="1">
    <citation type="submission" date="2020-11" db="EMBL/GenBank/DDBJ databases">
        <authorList>
            <consortium name="DOE Joint Genome Institute"/>
            <person name="Ahrendt S."/>
            <person name="Riley R."/>
            <person name="Andreopoulos W."/>
            <person name="Labutti K."/>
            <person name="Pangilinan J."/>
            <person name="Ruiz-Duenas F.J."/>
            <person name="Barrasa J.M."/>
            <person name="Sanchez-Garcia M."/>
            <person name="Camarero S."/>
            <person name="Miyauchi S."/>
            <person name="Serrano A."/>
            <person name="Linde D."/>
            <person name="Babiker R."/>
            <person name="Drula E."/>
            <person name="Ayuso-Fernandez I."/>
            <person name="Pacheco R."/>
            <person name="Padilla G."/>
            <person name="Ferreira P."/>
            <person name="Barriuso J."/>
            <person name="Kellner H."/>
            <person name="Castanera R."/>
            <person name="Alfaro M."/>
            <person name="Ramirez L."/>
            <person name="Pisabarro A.G."/>
            <person name="Kuo A."/>
            <person name="Tritt A."/>
            <person name="Lipzen A."/>
            <person name="He G."/>
            <person name="Yan M."/>
            <person name="Ng V."/>
            <person name="Cullen D."/>
            <person name="Martin F."/>
            <person name="Rosso M.-N."/>
            <person name="Henrissat B."/>
            <person name="Hibbett D."/>
            <person name="Martinez A.T."/>
            <person name="Grigoriev I.V."/>
        </authorList>
    </citation>
    <scope>NUCLEOTIDE SEQUENCE</scope>
    <source>
        <strain evidence="2">AH 40177</strain>
    </source>
</reference>
<organism evidence="2 3">
    <name type="scientific">Rhodocollybia butyracea</name>
    <dbReference type="NCBI Taxonomy" id="206335"/>
    <lineage>
        <taxon>Eukaryota</taxon>
        <taxon>Fungi</taxon>
        <taxon>Dikarya</taxon>
        <taxon>Basidiomycota</taxon>
        <taxon>Agaricomycotina</taxon>
        <taxon>Agaricomycetes</taxon>
        <taxon>Agaricomycetidae</taxon>
        <taxon>Agaricales</taxon>
        <taxon>Marasmiineae</taxon>
        <taxon>Omphalotaceae</taxon>
        <taxon>Rhodocollybia</taxon>
    </lineage>
</organism>
<feature type="signal peptide" evidence="1">
    <location>
        <begin position="1"/>
        <end position="23"/>
    </location>
</feature>
<evidence type="ECO:0000256" key="1">
    <source>
        <dbReference type="SAM" id="SignalP"/>
    </source>
</evidence>
<dbReference type="Proteomes" id="UP000772434">
    <property type="component" value="Unassembled WGS sequence"/>
</dbReference>
<comment type="caution">
    <text evidence="2">The sequence shown here is derived from an EMBL/GenBank/DDBJ whole genome shotgun (WGS) entry which is preliminary data.</text>
</comment>
<keyword evidence="3" id="KW-1185">Reference proteome</keyword>
<dbReference type="EMBL" id="JADNRY010000499">
    <property type="protein sequence ID" value="KAF9046988.1"/>
    <property type="molecule type" value="Genomic_DNA"/>
</dbReference>
<sequence>MRFITFATTILFGRFLATGICVAKPISVRRGSISEEEIVARAFPGQRVTTDARPRPEPQLVWVPGVQPLAEPAAQTAEQAVIKFLQSFDSERVGSQPKRRARPSIVFGAPAVSSDGRIWFKYKPNGPAGEVFTRSIVWPIVDPLNSRAEIFNSRNLNRHVYRTPPSGHD</sequence>
<proteinExistence type="predicted"/>
<evidence type="ECO:0000313" key="2">
    <source>
        <dbReference type="EMBL" id="KAF9046988.1"/>
    </source>
</evidence>
<protein>
    <submittedName>
        <fullName evidence="2">Uncharacterized protein</fullName>
    </submittedName>
</protein>
<accession>A0A9P5TWZ0</accession>
<gene>
    <name evidence="2" type="ORF">BDP27DRAFT_1517546</name>
</gene>
<feature type="chain" id="PRO_5040370356" evidence="1">
    <location>
        <begin position="24"/>
        <end position="169"/>
    </location>
</feature>